<reference evidence="1" key="1">
    <citation type="submission" date="2015-08" db="EMBL/GenBank/DDBJ databases">
        <title>Draft genome sequence of Komagataeibacter europaeus CECT 8546 a cellulose producer strain from vinegar produced by the traditional method.</title>
        <authorList>
            <person name="Poehlein A."/>
            <person name="Valera M.J."/>
            <person name="Haack F.S."/>
            <person name="Mas A."/>
            <person name="Daniel R."/>
            <person name="Streit W.R."/>
            <person name="Mateo E."/>
        </authorList>
    </citation>
    <scope>NUCLEOTIDE SEQUENCE [LARGE SCALE GENOMIC DNA]</scope>
    <source>
        <strain evidence="1">CECT 8546</strain>
    </source>
</reference>
<dbReference type="RefSeq" id="WP_152927743.1">
    <property type="nucleotide sequence ID" value="NZ_LHUQ01000013.1"/>
</dbReference>
<sequence>MTFVDLRPDEDDRLSIMMFLQYDATECVDNPMNETQEIGCNMLDTRGHPFCRIKWVLGIWSSLKRLFGSAPTALT</sequence>
<name>A0A0M0EG58_KOMEU</name>
<comment type="caution">
    <text evidence="1">The sequence shown here is derived from an EMBL/GenBank/DDBJ whole genome shotgun (WGS) entry which is preliminary data.</text>
</comment>
<proteinExistence type="predicted"/>
<keyword evidence="2" id="KW-1185">Reference proteome</keyword>
<dbReference type="PATRIC" id="fig|33995.3.peg.2586"/>
<protein>
    <submittedName>
        <fullName evidence="1">Uncharacterized protein</fullName>
    </submittedName>
</protein>
<dbReference type="Proteomes" id="UP000037566">
    <property type="component" value="Unassembled WGS sequence"/>
</dbReference>
<dbReference type="AlphaFoldDB" id="A0A0M0EG58"/>
<evidence type="ECO:0000313" key="1">
    <source>
        <dbReference type="EMBL" id="KON64249.1"/>
    </source>
</evidence>
<accession>A0A0M0EG58</accession>
<dbReference type="EMBL" id="LHUQ01000013">
    <property type="protein sequence ID" value="KON64249.1"/>
    <property type="molecule type" value="Genomic_DNA"/>
</dbReference>
<organism evidence="1 2">
    <name type="scientific">Komagataeibacter europaeus</name>
    <name type="common">Gluconacetobacter europaeus</name>
    <dbReference type="NCBI Taxonomy" id="33995"/>
    <lineage>
        <taxon>Bacteria</taxon>
        <taxon>Pseudomonadati</taxon>
        <taxon>Pseudomonadota</taxon>
        <taxon>Alphaproteobacteria</taxon>
        <taxon>Acetobacterales</taxon>
        <taxon>Acetobacteraceae</taxon>
        <taxon>Komagataeibacter</taxon>
    </lineage>
</organism>
<gene>
    <name evidence="1" type="ORF">KOEU_23190</name>
</gene>
<evidence type="ECO:0000313" key="2">
    <source>
        <dbReference type="Proteomes" id="UP000037566"/>
    </source>
</evidence>